<reference evidence="2" key="1">
    <citation type="journal article" date="2022" name="G3 (Bethesda)">
        <title>High quality genome of the basidiomycete yeast Dioszegia hungarica PDD-24b-2 isolated from cloud water.</title>
        <authorList>
            <person name="Jarrige D."/>
            <person name="Haridas S."/>
            <person name="Bleykasten-Grosshans C."/>
            <person name="Joly M."/>
            <person name="Nadalig T."/>
            <person name="Sancelme M."/>
            <person name="Vuilleumier S."/>
            <person name="Grigoriev I.V."/>
            <person name="Amato P."/>
            <person name="Bringel F."/>
        </authorList>
    </citation>
    <scope>NUCLEOTIDE SEQUENCE</scope>
    <source>
        <strain evidence="2">PDD-24b-2</strain>
    </source>
</reference>
<accession>A0AA38LUW0</accession>
<dbReference type="InterPro" id="IPR008476">
    <property type="entry name" value="PBDC1_metazoa/fungi"/>
</dbReference>
<dbReference type="Pfam" id="PF04669">
    <property type="entry name" value="PBDC1"/>
    <property type="match status" value="1"/>
</dbReference>
<evidence type="ECO:0000313" key="3">
    <source>
        <dbReference type="Proteomes" id="UP001164286"/>
    </source>
</evidence>
<dbReference type="RefSeq" id="XP_052946092.1">
    <property type="nucleotide sequence ID" value="XM_053087006.1"/>
</dbReference>
<evidence type="ECO:0000259" key="1">
    <source>
        <dbReference type="Pfam" id="PF04669"/>
    </source>
</evidence>
<dbReference type="Gene3D" id="1.10.3560.10">
    <property type="entry name" value="yst0336 like domain"/>
    <property type="match status" value="1"/>
</dbReference>
<gene>
    <name evidence="2" type="ORF">MKK02DRAFT_25237</name>
</gene>
<dbReference type="InterPro" id="IPR023139">
    <property type="entry name" value="PBDC1-like_dom_sf"/>
</dbReference>
<name>A0AA38LUW0_9TREE</name>
<evidence type="ECO:0000313" key="2">
    <source>
        <dbReference type="EMBL" id="KAI9636315.1"/>
    </source>
</evidence>
<keyword evidence="3" id="KW-1185">Reference proteome</keyword>
<dbReference type="AlphaFoldDB" id="A0AA38LUW0"/>
<dbReference type="InterPro" id="IPR021148">
    <property type="entry name" value="Polysacc_synth_dom"/>
</dbReference>
<protein>
    <submittedName>
        <fullName evidence="2">Cytoplasm protein</fullName>
    </submittedName>
</protein>
<proteinExistence type="predicted"/>
<organism evidence="2 3">
    <name type="scientific">Dioszegia hungarica</name>
    <dbReference type="NCBI Taxonomy" id="4972"/>
    <lineage>
        <taxon>Eukaryota</taxon>
        <taxon>Fungi</taxon>
        <taxon>Dikarya</taxon>
        <taxon>Basidiomycota</taxon>
        <taxon>Agaricomycotina</taxon>
        <taxon>Tremellomycetes</taxon>
        <taxon>Tremellales</taxon>
        <taxon>Bulleribasidiaceae</taxon>
        <taxon>Dioszegia</taxon>
    </lineage>
</organism>
<feature type="domain" description="Polysaccharide biosynthesis" evidence="1">
    <location>
        <begin position="14"/>
        <end position="142"/>
    </location>
</feature>
<dbReference type="GO" id="GO:0005737">
    <property type="term" value="C:cytoplasm"/>
    <property type="evidence" value="ECO:0007669"/>
    <property type="project" value="TreeGrafter"/>
</dbReference>
<dbReference type="Proteomes" id="UP001164286">
    <property type="component" value="Unassembled WGS sequence"/>
</dbReference>
<comment type="caution">
    <text evidence="2">The sequence shown here is derived from an EMBL/GenBank/DDBJ whole genome shotgun (WGS) entry which is preliminary data.</text>
</comment>
<dbReference type="GeneID" id="77726207"/>
<dbReference type="PANTHER" id="PTHR13410">
    <property type="entry name" value="PROTEIN PBDC1"/>
    <property type="match status" value="1"/>
</dbReference>
<dbReference type="EMBL" id="JAKWFO010000005">
    <property type="protein sequence ID" value="KAI9636315.1"/>
    <property type="molecule type" value="Genomic_DNA"/>
</dbReference>
<dbReference type="PANTHER" id="PTHR13410:SF9">
    <property type="entry name" value="PROTEIN PBDC1"/>
    <property type="match status" value="1"/>
</dbReference>
<sequence length="153" mass="17534">MSFDAKTTGNAPEIEMQFAVKTVEHLEAYEKLLGAIPPSRMKLTPMDDEIHSRFLEIFPEYKFDEALRILDEDKMKTAAGKERWRSFIMPYEGRLTDYNFGTLVRRNADEPYGEDNCILVTRVQFFGIEIARNRAGLNDKVYNAAQAAKAKSS</sequence>